<evidence type="ECO:0008006" key="4">
    <source>
        <dbReference type="Google" id="ProtNLM"/>
    </source>
</evidence>
<reference evidence="2 3" key="1">
    <citation type="journal article" date="2024" name="Infect. Genet. Evol.">
        <title>Characteristics and comparative genome analysis of Yersinia enterocolitica and related species associated with human infections in Switzerland 2019-2023.</title>
        <authorList>
            <person name="Stevens M.J.A."/>
            <person name="Horlbog J.A."/>
            <person name="Diethelm A."/>
            <person name="Stephan R."/>
            <person name="Nuesch-Inderbinen M."/>
        </authorList>
    </citation>
    <scope>NUCLEOTIDE SEQUENCE [LARGE SCALE GENOMIC DNA]</scope>
    <source>
        <strain evidence="2 3">N20-0302</strain>
    </source>
</reference>
<name>A0ABW9EZ66_9GAMM</name>
<evidence type="ECO:0000313" key="2">
    <source>
        <dbReference type="EMBL" id="MFM1347331.1"/>
    </source>
</evidence>
<keyword evidence="1" id="KW-0175">Coiled coil</keyword>
<sequence length="259" mass="28963">MNTHINTINAIKGLTCAIDTFRYVEKYLNFKMKHPIKHLTDAATEIDRLNNENIKLQSEIDRLKAVSTSSFSILWEELINAVSATSAGEFVSAPGVFDCKLETERAVAAINKTESDRRKALKTAEAFQKAQPKAEPVKDVNAGWSNHHPFDTLASSDRVFLVCELNHKPDTCANYIPISIEIVDEAIRASEIHPRWPTDALHAVSILTEESGELTKAAIEYHYNNGDIEAIREEAIQTGAMALRVLLNIDKYKRQSGEK</sequence>
<comment type="caution">
    <text evidence="2">The sequence shown here is derived from an EMBL/GenBank/DDBJ whole genome shotgun (WGS) entry which is preliminary data.</text>
</comment>
<accession>A0ABW9EZ66</accession>
<feature type="coiled-coil region" evidence="1">
    <location>
        <begin position="39"/>
        <end position="66"/>
    </location>
</feature>
<keyword evidence="3" id="KW-1185">Reference proteome</keyword>
<proteinExistence type="predicted"/>
<evidence type="ECO:0000256" key="1">
    <source>
        <dbReference type="SAM" id="Coils"/>
    </source>
</evidence>
<evidence type="ECO:0000313" key="3">
    <source>
        <dbReference type="Proteomes" id="UP001629523"/>
    </source>
</evidence>
<dbReference type="RefSeq" id="WP_408573592.1">
    <property type="nucleotide sequence ID" value="NZ_JBBEST010000004.1"/>
</dbReference>
<dbReference type="Proteomes" id="UP001629523">
    <property type="component" value="Unassembled WGS sequence"/>
</dbReference>
<protein>
    <recommendedName>
        <fullName evidence="4">Phage protein</fullName>
    </recommendedName>
</protein>
<dbReference type="EMBL" id="JBBEST010000004">
    <property type="protein sequence ID" value="MFM1347331.1"/>
    <property type="molecule type" value="Genomic_DNA"/>
</dbReference>
<organism evidence="2 3">
    <name type="scientific">Yersinia proxima</name>
    <dbReference type="NCBI Taxonomy" id="2890316"/>
    <lineage>
        <taxon>Bacteria</taxon>
        <taxon>Pseudomonadati</taxon>
        <taxon>Pseudomonadota</taxon>
        <taxon>Gammaproteobacteria</taxon>
        <taxon>Enterobacterales</taxon>
        <taxon>Yersiniaceae</taxon>
        <taxon>Yersinia</taxon>
    </lineage>
</organism>
<gene>
    <name evidence="2" type="ORF">WFP14_12270</name>
</gene>